<keyword evidence="1" id="KW-0812">Transmembrane</keyword>
<reference evidence="3 5" key="2">
    <citation type="submission" date="2021-01" db="EMBL/GenBank/DDBJ databases">
        <title>Draft genomes of Rhodovulum sulfidophilum.</title>
        <authorList>
            <person name="Guzman M.S."/>
        </authorList>
    </citation>
    <scope>NUCLEOTIDE SEQUENCE [LARGE SCALE GENOMIC DNA]</scope>
    <source>
        <strain evidence="3 5">AB35</strain>
    </source>
</reference>
<feature type="transmembrane region" description="Helical" evidence="1">
    <location>
        <begin position="50"/>
        <end position="71"/>
    </location>
</feature>
<evidence type="ECO:0008006" key="6">
    <source>
        <dbReference type="Google" id="ProtNLM"/>
    </source>
</evidence>
<dbReference type="Proteomes" id="UP000604473">
    <property type="component" value="Unassembled WGS sequence"/>
</dbReference>
<dbReference type="AlphaFoldDB" id="A0A0D6B5N9"/>
<keyword evidence="1" id="KW-0472">Membrane</keyword>
<evidence type="ECO:0000313" key="3">
    <source>
        <dbReference type="EMBL" id="MBL3609909.1"/>
    </source>
</evidence>
<keyword evidence="5" id="KW-1185">Reference proteome</keyword>
<dbReference type="EMBL" id="AP014800">
    <property type="protein sequence ID" value="BAQ70145.1"/>
    <property type="molecule type" value="Genomic_DNA"/>
</dbReference>
<evidence type="ECO:0000313" key="5">
    <source>
        <dbReference type="Proteomes" id="UP000604473"/>
    </source>
</evidence>
<reference evidence="2 4" key="1">
    <citation type="submission" date="2015-02" db="EMBL/GenBank/DDBJ databases">
        <title>Genome sequene of Rhodovulum sulfidophilum DSM 2351.</title>
        <authorList>
            <person name="Nagao N."/>
        </authorList>
    </citation>
    <scope>NUCLEOTIDE SEQUENCE [LARGE SCALE GENOMIC DNA]</scope>
    <source>
        <strain evidence="2 4">DSM 2351</strain>
    </source>
</reference>
<dbReference type="PATRIC" id="fig|35806.4.peg.3081"/>
<evidence type="ECO:0000313" key="2">
    <source>
        <dbReference type="EMBL" id="BAQ70145.1"/>
    </source>
</evidence>
<dbReference type="KEGG" id="rsu:NHU_03001"/>
<protein>
    <recommendedName>
        <fullName evidence="6">DUF3311 domain-containing protein</fullName>
    </recommendedName>
</protein>
<evidence type="ECO:0000313" key="4">
    <source>
        <dbReference type="Proteomes" id="UP000064912"/>
    </source>
</evidence>
<accession>A0A0D6B5N9</accession>
<keyword evidence="1" id="KW-1133">Transmembrane helix</keyword>
<dbReference type="Proteomes" id="UP000064912">
    <property type="component" value="Chromosome"/>
</dbReference>
<sequence>MARAPLFLAREGYRRRRLADMARLLPVLGAALFLVPALDAEDGLGAGMLIYLFIAWFWLILASAFVSSRLVRAAPREPAEPSGEAP</sequence>
<dbReference type="RefSeq" id="WP_060835482.1">
    <property type="nucleotide sequence ID" value="NZ_JAESJJ010000019.1"/>
</dbReference>
<dbReference type="eggNOG" id="ENOG5032Q8Z">
    <property type="taxonomic scope" value="Bacteria"/>
</dbReference>
<evidence type="ECO:0000256" key="1">
    <source>
        <dbReference type="SAM" id="Phobius"/>
    </source>
</evidence>
<proteinExistence type="predicted"/>
<name>A0A0D6B5N9_RHOSU</name>
<gene>
    <name evidence="3" type="ORF">JMM60_14070</name>
    <name evidence="2" type="ORF">NHU_03001</name>
</gene>
<organism evidence="2 4">
    <name type="scientific">Rhodovulum sulfidophilum</name>
    <name type="common">Rhodobacter sulfidophilus</name>
    <dbReference type="NCBI Taxonomy" id="35806"/>
    <lineage>
        <taxon>Bacteria</taxon>
        <taxon>Pseudomonadati</taxon>
        <taxon>Pseudomonadota</taxon>
        <taxon>Alphaproteobacteria</taxon>
        <taxon>Rhodobacterales</taxon>
        <taxon>Paracoccaceae</taxon>
        <taxon>Rhodovulum</taxon>
    </lineage>
</organism>
<dbReference type="EMBL" id="JAESJJ010000019">
    <property type="protein sequence ID" value="MBL3609909.1"/>
    <property type="molecule type" value="Genomic_DNA"/>
</dbReference>